<evidence type="ECO:0000313" key="2">
    <source>
        <dbReference type="EMBL" id="MCU4751262.1"/>
    </source>
</evidence>
<dbReference type="InterPro" id="IPR016024">
    <property type="entry name" value="ARM-type_fold"/>
</dbReference>
<dbReference type="AlphaFoldDB" id="A0AAP2Z5T1"/>
<sequence length="313" mass="34990">MSKTSHPVRDLFEQSKENPDAIDLDEVVEYLDHEDWGQAREWALQTITHVSAADPDRLETVIDDVRPHLEDEFLVAQNTAALLFARQARHDPEPVRKSVPELLALLDQDPPILRFRAAGALAPLLADYVDVFVPHTDRLVEVLVDSPTVTLVPEDEALEDVEAETVEMLQELANDREEQYERDRKRSQGVREFAANAIVEVAEIEPKRVAPHVRVLATTINDDRPIVRTALLDTMAIIAQDDPEAVQPAIPAIRERLNDEVDYVRAHAVRALGYAEATEAIEDLRELAGQNVDENLSGLAADTADWLADCLEA</sequence>
<reference evidence="2 3" key="1">
    <citation type="submission" date="2022-09" db="EMBL/GenBank/DDBJ databases">
        <title>Enrichment on poylsaccharides allowed isolation of novel metabolic and taxonomic groups of Haloarchaea.</title>
        <authorList>
            <person name="Sorokin D.Y."/>
            <person name="Elcheninov A.G."/>
            <person name="Khizhniak T.V."/>
            <person name="Kolganova T.V."/>
            <person name="Kublanov I.V."/>
        </authorList>
    </citation>
    <scope>NUCLEOTIDE SEQUENCE [LARGE SCALE GENOMIC DNA]</scope>
    <source>
        <strain evidence="2 3">AArc-curdl1</strain>
    </source>
</reference>
<dbReference type="Proteomes" id="UP001321047">
    <property type="component" value="Unassembled WGS sequence"/>
</dbReference>
<name>A0AAP2Z5T1_9EURY</name>
<protein>
    <submittedName>
        <fullName evidence="2">HEAT repeat domain-containing protein</fullName>
    </submittedName>
</protein>
<evidence type="ECO:0000313" key="3">
    <source>
        <dbReference type="Proteomes" id="UP001321047"/>
    </source>
</evidence>
<proteinExistence type="predicted"/>
<comment type="caution">
    <text evidence="2">The sequence shown here is derived from an EMBL/GenBank/DDBJ whole genome shotgun (WGS) entry which is preliminary data.</text>
</comment>
<dbReference type="SUPFAM" id="SSF48371">
    <property type="entry name" value="ARM repeat"/>
    <property type="match status" value="1"/>
</dbReference>
<keyword evidence="3" id="KW-1185">Reference proteome</keyword>
<dbReference type="InterPro" id="IPR011989">
    <property type="entry name" value="ARM-like"/>
</dbReference>
<dbReference type="RefSeq" id="WP_342806849.1">
    <property type="nucleotide sequence ID" value="NZ_JAOPJZ010000002.1"/>
</dbReference>
<accession>A0AAP2Z5T1</accession>
<organism evidence="2 3">
    <name type="scientific">Natronosalvus hydrolyticus</name>
    <dbReference type="NCBI Taxonomy" id="2979988"/>
    <lineage>
        <taxon>Archaea</taxon>
        <taxon>Methanobacteriati</taxon>
        <taxon>Methanobacteriota</taxon>
        <taxon>Stenosarchaea group</taxon>
        <taxon>Halobacteria</taxon>
        <taxon>Halobacteriales</taxon>
        <taxon>Natrialbaceae</taxon>
        <taxon>Natronosalvus</taxon>
    </lineage>
</organism>
<feature type="coiled-coil region" evidence="1">
    <location>
        <begin position="158"/>
        <end position="186"/>
    </location>
</feature>
<evidence type="ECO:0000256" key="1">
    <source>
        <dbReference type="SAM" id="Coils"/>
    </source>
</evidence>
<dbReference type="Gene3D" id="1.25.10.10">
    <property type="entry name" value="Leucine-rich Repeat Variant"/>
    <property type="match status" value="2"/>
</dbReference>
<keyword evidence="1" id="KW-0175">Coiled coil</keyword>
<dbReference type="EMBL" id="JAOPJZ010000002">
    <property type="protein sequence ID" value="MCU4751262.1"/>
    <property type="molecule type" value="Genomic_DNA"/>
</dbReference>
<gene>
    <name evidence="2" type="ORF">OB919_04570</name>
</gene>